<accession>A0A8H9LZW5</accession>
<keyword evidence="3" id="KW-0378">Hydrolase</keyword>
<dbReference type="EMBL" id="BMXN01000009">
    <property type="protein sequence ID" value="GGW27076.1"/>
    <property type="molecule type" value="Genomic_DNA"/>
</dbReference>
<dbReference type="PANTHER" id="PTHR43581:SF4">
    <property type="entry name" value="ATP_GTP PHOSPHATASE"/>
    <property type="match status" value="1"/>
</dbReference>
<evidence type="ECO:0000313" key="3">
    <source>
        <dbReference type="EMBL" id="GGW27076.1"/>
    </source>
</evidence>
<dbReference type="Pfam" id="PF13175">
    <property type="entry name" value="AAA_15"/>
    <property type="match status" value="1"/>
</dbReference>
<dbReference type="InterPro" id="IPR027417">
    <property type="entry name" value="P-loop_NTPase"/>
</dbReference>
<evidence type="ECO:0000313" key="4">
    <source>
        <dbReference type="Proteomes" id="UP000623776"/>
    </source>
</evidence>
<protein>
    <submittedName>
        <fullName evidence="3">ATP-dependent endonuclease</fullName>
    </submittedName>
</protein>
<name>A0A8H9LZW5_9GAMM</name>
<keyword evidence="3" id="KW-0255">Endonuclease</keyword>
<feature type="domain" description="Endonuclease GajA/Old nuclease/RecF-like AAA" evidence="1">
    <location>
        <begin position="1"/>
        <end position="321"/>
    </location>
</feature>
<evidence type="ECO:0000259" key="1">
    <source>
        <dbReference type="Pfam" id="PF13175"/>
    </source>
</evidence>
<dbReference type="InterPro" id="IPR051396">
    <property type="entry name" value="Bact_Antivir_Def_Nuclease"/>
</dbReference>
<organism evidence="3 4">
    <name type="scientific">Vreelandella hamiltonii</name>
    <dbReference type="NCBI Taxonomy" id="502829"/>
    <lineage>
        <taxon>Bacteria</taxon>
        <taxon>Pseudomonadati</taxon>
        <taxon>Pseudomonadota</taxon>
        <taxon>Gammaproteobacteria</taxon>
        <taxon>Oceanospirillales</taxon>
        <taxon>Halomonadaceae</taxon>
        <taxon>Vreelandella</taxon>
    </lineage>
</organism>
<sequence length="566" mass="63209">MIIEKVSLEGYRNFREATIRFTDKTLLIGSNDVGKTNLLYGIRLLLDKSLSDRDIEPEATDFFIDSNGNQAESFSIKIYFSNINEDAVLSALKGSVSDESKAVIAITANRNTLDYEISIGCSDDELELIPSRFYLKQLNLRYVKSRRDLQKFIQIEKRKLLKQSKDSLEDEELEHDQVEMVAISAKLNEVNEKIAELNYVKDATSVVNEELKKLSYTNENYSVHLDTGAIKVNQFIENLELGASTSGSKLMLGGDGRNNQILLALWKAKSQREFDPDHEVTFYCVEEPEAHLHPHQQRKLADYLIHDLPGQTIITSHSPQITERYKPNSIVRILLAENGSVAANGGCSACISDAWDELGYRMSILPAEAFFSSCVFLVEGPSEKLFYEELAIQLGIDLDFHNISILSVDGIQFKVYSKILDAMEIPWVLRTDNDVSGIKNSVNKRAVGINRCLSLAGLANGPDYTSTTTSKDLVDSGVWKTTSDQINPHGIFLSKIDLEADLALELPNELLTYSGKTDINDAVKYLQSKKAIRMREFLSQNQKALAGVSGGELSKPLHHAVKLVGQ</sequence>
<feature type="domain" description="OLD protein-like TOPRIM" evidence="2">
    <location>
        <begin position="370"/>
        <end position="434"/>
    </location>
</feature>
<dbReference type="RefSeq" id="WP_189463552.1">
    <property type="nucleotide sequence ID" value="NZ_BMXN01000009.1"/>
</dbReference>
<proteinExistence type="predicted"/>
<dbReference type="InterPro" id="IPR034139">
    <property type="entry name" value="TOPRIM_OLD"/>
</dbReference>
<keyword evidence="3" id="KW-0540">Nuclease</keyword>
<reference evidence="4" key="1">
    <citation type="journal article" date="2019" name="Int. J. Syst. Evol. Microbiol.">
        <title>The Global Catalogue of Microorganisms (GCM) 10K type strain sequencing project: providing services to taxonomists for standard genome sequencing and annotation.</title>
        <authorList>
            <consortium name="The Broad Institute Genomics Platform"/>
            <consortium name="The Broad Institute Genome Sequencing Center for Infectious Disease"/>
            <person name="Wu L."/>
            <person name="Ma J."/>
        </authorList>
    </citation>
    <scope>NUCLEOTIDE SEQUENCE [LARGE SCALE GENOMIC DNA]</scope>
    <source>
        <strain evidence="4">KCTC 22154</strain>
    </source>
</reference>
<dbReference type="Pfam" id="PF20469">
    <property type="entry name" value="OLD-like_TOPRIM"/>
    <property type="match status" value="1"/>
</dbReference>
<gene>
    <name evidence="3" type="ORF">GCM10007157_19180</name>
</gene>
<dbReference type="InterPro" id="IPR041685">
    <property type="entry name" value="AAA_GajA/Old/RecF-like"/>
</dbReference>
<dbReference type="CDD" id="cd01026">
    <property type="entry name" value="TOPRIM_OLD"/>
    <property type="match status" value="1"/>
</dbReference>
<dbReference type="Proteomes" id="UP000623776">
    <property type="component" value="Unassembled WGS sequence"/>
</dbReference>
<dbReference type="Gene3D" id="3.40.50.300">
    <property type="entry name" value="P-loop containing nucleotide triphosphate hydrolases"/>
    <property type="match status" value="1"/>
</dbReference>
<dbReference type="GO" id="GO:0004519">
    <property type="term" value="F:endonuclease activity"/>
    <property type="evidence" value="ECO:0007669"/>
    <property type="project" value="UniProtKB-KW"/>
</dbReference>
<dbReference type="AlphaFoldDB" id="A0A8H9LZW5"/>
<evidence type="ECO:0000259" key="2">
    <source>
        <dbReference type="Pfam" id="PF20469"/>
    </source>
</evidence>
<comment type="caution">
    <text evidence="3">The sequence shown here is derived from an EMBL/GenBank/DDBJ whole genome shotgun (WGS) entry which is preliminary data.</text>
</comment>
<dbReference type="SUPFAM" id="SSF52540">
    <property type="entry name" value="P-loop containing nucleoside triphosphate hydrolases"/>
    <property type="match status" value="1"/>
</dbReference>
<keyword evidence="4" id="KW-1185">Reference proteome</keyword>
<dbReference type="PANTHER" id="PTHR43581">
    <property type="entry name" value="ATP/GTP PHOSPHATASE"/>
    <property type="match status" value="1"/>
</dbReference>